<dbReference type="EMBL" id="JACHVX010000004">
    <property type="protein sequence ID" value="MBB2924013.1"/>
    <property type="molecule type" value="Genomic_DNA"/>
</dbReference>
<dbReference type="Proteomes" id="UP000518206">
    <property type="component" value="Unassembled WGS sequence"/>
</dbReference>
<dbReference type="SMART" id="SM00866">
    <property type="entry name" value="UTRA"/>
    <property type="match status" value="1"/>
</dbReference>
<evidence type="ECO:0000256" key="1">
    <source>
        <dbReference type="ARBA" id="ARBA00023015"/>
    </source>
</evidence>
<dbReference type="PANTHER" id="PTHR44846:SF17">
    <property type="entry name" value="GNTR-FAMILY TRANSCRIPTIONAL REGULATOR"/>
    <property type="match status" value="1"/>
</dbReference>
<dbReference type="Gene3D" id="1.10.10.10">
    <property type="entry name" value="Winged helix-like DNA-binding domain superfamily/Winged helix DNA-binding domain"/>
    <property type="match status" value="1"/>
</dbReference>
<comment type="caution">
    <text evidence="5">The sequence shown here is derived from an EMBL/GenBank/DDBJ whole genome shotgun (WGS) entry which is preliminary data.</text>
</comment>
<dbReference type="PROSITE" id="PS50949">
    <property type="entry name" value="HTH_GNTR"/>
    <property type="match status" value="1"/>
</dbReference>
<dbReference type="Pfam" id="PF07702">
    <property type="entry name" value="UTRA"/>
    <property type="match status" value="1"/>
</dbReference>
<dbReference type="InterPro" id="IPR028978">
    <property type="entry name" value="Chorismate_lyase_/UTRA_dom_sf"/>
</dbReference>
<keyword evidence="1" id="KW-0805">Transcription regulation</keyword>
<evidence type="ECO:0000256" key="2">
    <source>
        <dbReference type="ARBA" id="ARBA00023125"/>
    </source>
</evidence>
<dbReference type="InterPro" id="IPR050679">
    <property type="entry name" value="Bact_HTH_transcr_reg"/>
</dbReference>
<dbReference type="GO" id="GO:0045892">
    <property type="term" value="P:negative regulation of DNA-templated transcription"/>
    <property type="evidence" value="ECO:0007669"/>
    <property type="project" value="TreeGrafter"/>
</dbReference>
<reference evidence="5 6" key="1">
    <citation type="submission" date="2020-08" db="EMBL/GenBank/DDBJ databases">
        <title>The Agave Microbiome: Exploring the role of microbial communities in plant adaptations to desert environments.</title>
        <authorList>
            <person name="Partida-Martinez L.P."/>
        </authorList>
    </citation>
    <scope>NUCLEOTIDE SEQUENCE [LARGE SCALE GENOMIC DNA]</scope>
    <source>
        <strain evidence="5 6">RAS26</strain>
    </source>
</reference>
<evidence type="ECO:0000256" key="3">
    <source>
        <dbReference type="ARBA" id="ARBA00023163"/>
    </source>
</evidence>
<dbReference type="InterPro" id="IPR036390">
    <property type="entry name" value="WH_DNA-bd_sf"/>
</dbReference>
<accession>A0A7W4UH06</accession>
<evidence type="ECO:0000313" key="6">
    <source>
        <dbReference type="Proteomes" id="UP000518206"/>
    </source>
</evidence>
<dbReference type="Pfam" id="PF00392">
    <property type="entry name" value="GntR"/>
    <property type="match status" value="1"/>
</dbReference>
<gene>
    <name evidence="5" type="ORF">FHR80_002941</name>
</gene>
<proteinExistence type="predicted"/>
<dbReference type="GO" id="GO:0003700">
    <property type="term" value="F:DNA-binding transcription factor activity"/>
    <property type="evidence" value="ECO:0007669"/>
    <property type="project" value="InterPro"/>
</dbReference>
<dbReference type="SUPFAM" id="SSF64288">
    <property type="entry name" value="Chorismate lyase-like"/>
    <property type="match status" value="1"/>
</dbReference>
<organism evidence="5 6">
    <name type="scientific">Cellulomonas cellasea</name>
    <dbReference type="NCBI Taxonomy" id="43670"/>
    <lineage>
        <taxon>Bacteria</taxon>
        <taxon>Bacillati</taxon>
        <taxon>Actinomycetota</taxon>
        <taxon>Actinomycetes</taxon>
        <taxon>Micrococcales</taxon>
        <taxon>Cellulomonadaceae</taxon>
        <taxon>Cellulomonas</taxon>
    </lineage>
</organism>
<dbReference type="InterPro" id="IPR036388">
    <property type="entry name" value="WH-like_DNA-bd_sf"/>
</dbReference>
<dbReference type="GO" id="GO:0003677">
    <property type="term" value="F:DNA binding"/>
    <property type="evidence" value="ECO:0007669"/>
    <property type="project" value="UniProtKB-KW"/>
</dbReference>
<reference evidence="5 6" key="2">
    <citation type="submission" date="2020-08" db="EMBL/GenBank/DDBJ databases">
        <authorList>
            <person name="Partida-Martinez L."/>
            <person name="Huntemann M."/>
            <person name="Clum A."/>
            <person name="Wang J."/>
            <person name="Palaniappan K."/>
            <person name="Ritter S."/>
            <person name="Chen I.-M."/>
            <person name="Stamatis D."/>
            <person name="Reddy T."/>
            <person name="O'Malley R."/>
            <person name="Daum C."/>
            <person name="Shapiro N."/>
            <person name="Ivanova N."/>
            <person name="Kyrpides N."/>
            <person name="Woyke T."/>
        </authorList>
    </citation>
    <scope>NUCLEOTIDE SEQUENCE [LARGE SCALE GENOMIC DNA]</scope>
    <source>
        <strain evidence="5 6">RAS26</strain>
    </source>
</reference>
<dbReference type="SMART" id="SM00345">
    <property type="entry name" value="HTH_GNTR"/>
    <property type="match status" value="1"/>
</dbReference>
<protein>
    <submittedName>
        <fullName evidence="5">GntR family transcriptional regulator</fullName>
    </submittedName>
</protein>
<evidence type="ECO:0000259" key="4">
    <source>
        <dbReference type="PROSITE" id="PS50949"/>
    </source>
</evidence>
<dbReference type="PANTHER" id="PTHR44846">
    <property type="entry name" value="MANNOSYL-D-GLYCERATE TRANSPORT/METABOLISM SYSTEM REPRESSOR MNGR-RELATED"/>
    <property type="match status" value="1"/>
</dbReference>
<sequence>MARGIDPMSDRPVYRQIADALRTRIETGEIGPGERLPSESVLRTEFEVSAGTVRQALAVLRGDGLVLAEHGRGVFVRSRPRLRRLGHDRFARRHRDAGRAAYLAESEAASVRPSIDVFKVAPEKAPSDIARRLGVPEGEVVLVRSRRYLSDGEPTELATSYIPWNLAEGTAMTEVNPGPGGIYARLEDSGHRLGRFTEDVTARMPSPDEVRALRLAPGSPVLALVRVAYDVDGLAVEVCDTVLSADQYVLTYELPAD</sequence>
<dbReference type="Gene3D" id="3.40.1410.10">
    <property type="entry name" value="Chorismate lyase-like"/>
    <property type="match status" value="1"/>
</dbReference>
<dbReference type="InterPro" id="IPR011663">
    <property type="entry name" value="UTRA"/>
</dbReference>
<dbReference type="CDD" id="cd07377">
    <property type="entry name" value="WHTH_GntR"/>
    <property type="match status" value="1"/>
</dbReference>
<feature type="domain" description="HTH gntR-type" evidence="4">
    <location>
        <begin position="11"/>
        <end position="79"/>
    </location>
</feature>
<dbReference type="InterPro" id="IPR000524">
    <property type="entry name" value="Tscrpt_reg_HTH_GntR"/>
</dbReference>
<keyword evidence="2" id="KW-0238">DNA-binding</keyword>
<evidence type="ECO:0000313" key="5">
    <source>
        <dbReference type="EMBL" id="MBB2924013.1"/>
    </source>
</evidence>
<dbReference type="SUPFAM" id="SSF46785">
    <property type="entry name" value="Winged helix' DNA-binding domain"/>
    <property type="match status" value="1"/>
</dbReference>
<name>A0A7W4UH06_9CELL</name>
<dbReference type="AlphaFoldDB" id="A0A7W4UH06"/>
<dbReference type="RefSeq" id="WP_183296814.1">
    <property type="nucleotide sequence ID" value="NZ_JACHVX010000004.1"/>
</dbReference>
<keyword evidence="3" id="KW-0804">Transcription</keyword>